<dbReference type="GO" id="GO:0006979">
    <property type="term" value="P:response to oxidative stress"/>
    <property type="evidence" value="ECO:0007669"/>
    <property type="project" value="UniProtKB-UniRule"/>
</dbReference>
<organism evidence="20 21">
    <name type="scientific">Papaver atlanticum</name>
    <dbReference type="NCBI Taxonomy" id="357466"/>
    <lineage>
        <taxon>Eukaryota</taxon>
        <taxon>Viridiplantae</taxon>
        <taxon>Streptophyta</taxon>
        <taxon>Embryophyta</taxon>
        <taxon>Tracheophyta</taxon>
        <taxon>Spermatophyta</taxon>
        <taxon>Magnoliopsida</taxon>
        <taxon>Ranunculales</taxon>
        <taxon>Papaveraceae</taxon>
        <taxon>Papaveroideae</taxon>
        <taxon>Papaver</taxon>
    </lineage>
</organism>
<comment type="caution">
    <text evidence="20">The sequence shown here is derived from an EMBL/GenBank/DDBJ whole genome shotgun (WGS) entry which is preliminary data.</text>
</comment>
<feature type="disulfide bond" evidence="17">
    <location>
        <begin position="84"/>
        <end position="89"/>
    </location>
</feature>
<evidence type="ECO:0000259" key="19">
    <source>
        <dbReference type="PROSITE" id="PS50873"/>
    </source>
</evidence>
<keyword evidence="7 15" id="KW-0479">Metal-binding</keyword>
<feature type="binding site" evidence="15">
    <location>
        <position position="90"/>
    </location>
    <ligand>
        <name>Ca(2+)</name>
        <dbReference type="ChEBI" id="CHEBI:29108"/>
        <label>1</label>
    </ligand>
</feature>
<feature type="binding site" evidence="14">
    <location>
        <position position="171"/>
    </location>
    <ligand>
        <name>substrate</name>
    </ligand>
</feature>
<comment type="catalytic activity">
    <reaction evidence="1 18">
        <text>2 a phenolic donor + H2O2 = 2 a phenolic radical donor + 2 H2O</text>
        <dbReference type="Rhea" id="RHEA:56136"/>
        <dbReference type="ChEBI" id="CHEBI:15377"/>
        <dbReference type="ChEBI" id="CHEBI:16240"/>
        <dbReference type="ChEBI" id="CHEBI:139520"/>
        <dbReference type="ChEBI" id="CHEBI:139521"/>
        <dbReference type="EC" id="1.11.1.7"/>
    </reaction>
</comment>
<dbReference type="PRINTS" id="PR00461">
    <property type="entry name" value="PLPEROXIDASE"/>
</dbReference>
<sequence length="326" mass="35093">MAILSSLSALVLVPLVFGITNGQGLKLCGNCFNNSTFILGNGERRSGKTTCPNAESIIQETTASYVCFNPTLPAALLRMHFHDCFVRGCDGSVLINSTSTHQTQKAAASNLSLRGFNVIDAAKAAVEKVCPGVVSCSDILSIAMIRGPWWNVPTGRRDGRVSIMTDAFTLPEPFFNASQLIASFASKGLSAKDLAVLSGAHTIGVAACTSFTTRLYNFTGKGDSDPTLDSEYVPRLKSKCKPNDLVHTAEMDPGSFKTFDSSYYKLVSKRRGLFTSDATLLDDPVTEAYGKSQARNNGPTFFKEMNAIEVLTGNDGEIRKHCAFIN</sequence>
<evidence type="ECO:0000313" key="21">
    <source>
        <dbReference type="Proteomes" id="UP001202328"/>
    </source>
</evidence>
<dbReference type="GO" id="GO:0005576">
    <property type="term" value="C:extracellular region"/>
    <property type="evidence" value="ECO:0007669"/>
    <property type="project" value="UniProtKB-SubCell"/>
</dbReference>
<dbReference type="PROSITE" id="PS00435">
    <property type="entry name" value="PEROXIDASE_1"/>
    <property type="match status" value="1"/>
</dbReference>
<dbReference type="SUPFAM" id="SSF48113">
    <property type="entry name" value="Heme-dependent peroxidases"/>
    <property type="match status" value="1"/>
</dbReference>
<dbReference type="InterPro" id="IPR002016">
    <property type="entry name" value="Haem_peroxidase"/>
</dbReference>
<keyword evidence="4 18" id="KW-0964">Secreted</keyword>
<feature type="binding site" evidence="15">
    <location>
        <position position="86"/>
    </location>
    <ligand>
        <name>Ca(2+)</name>
        <dbReference type="ChEBI" id="CHEBI:29108"/>
        <label>1</label>
    </ligand>
</feature>
<feature type="site" description="Transition state stabilizer" evidence="16">
    <location>
        <position position="78"/>
    </location>
</feature>
<proteinExistence type="inferred from homology"/>
<dbReference type="Gene3D" id="1.10.520.10">
    <property type="match status" value="1"/>
</dbReference>
<evidence type="ECO:0000256" key="18">
    <source>
        <dbReference type="RuleBase" id="RU362060"/>
    </source>
</evidence>
<comment type="subcellular location">
    <subcellularLocation>
        <location evidence="18">Secreted</location>
    </subcellularLocation>
</comment>
<evidence type="ECO:0000256" key="1">
    <source>
        <dbReference type="ARBA" id="ARBA00000189"/>
    </source>
</evidence>
<dbReference type="Pfam" id="PF00141">
    <property type="entry name" value="peroxidase"/>
    <property type="match status" value="1"/>
</dbReference>
<dbReference type="InterPro" id="IPR010255">
    <property type="entry name" value="Haem_peroxidase_sf"/>
</dbReference>
<evidence type="ECO:0000256" key="12">
    <source>
        <dbReference type="ARBA" id="ARBA00023324"/>
    </source>
</evidence>
<evidence type="ECO:0000256" key="6">
    <source>
        <dbReference type="ARBA" id="ARBA00022617"/>
    </source>
</evidence>
<keyword evidence="11" id="KW-0325">Glycoprotein</keyword>
<dbReference type="CDD" id="cd00693">
    <property type="entry name" value="secretory_peroxidase"/>
    <property type="match status" value="1"/>
</dbReference>
<evidence type="ECO:0000256" key="15">
    <source>
        <dbReference type="PIRSR" id="PIRSR600823-3"/>
    </source>
</evidence>
<evidence type="ECO:0000256" key="13">
    <source>
        <dbReference type="PIRSR" id="PIRSR600823-1"/>
    </source>
</evidence>
<dbReference type="PROSITE" id="PS50873">
    <property type="entry name" value="PEROXIDASE_4"/>
    <property type="match status" value="1"/>
</dbReference>
<keyword evidence="10 17" id="KW-1015">Disulfide bond</keyword>
<comment type="function">
    <text evidence="2">Removal of H(2)O(2), oxidation of toxic reductants, biosynthesis and degradation of lignin, suberization, auxin catabolism, response to environmental stresses such as wounding, pathogen attack and oxidative stress. These functions might be dependent on each isozyme/isoform in each plant tissue.</text>
</comment>
<dbReference type="GO" id="GO:0140825">
    <property type="term" value="F:lactoperoxidase activity"/>
    <property type="evidence" value="ECO:0007669"/>
    <property type="project" value="UniProtKB-EC"/>
</dbReference>
<evidence type="ECO:0000313" key="20">
    <source>
        <dbReference type="EMBL" id="KAI3943686.1"/>
    </source>
</evidence>
<keyword evidence="5 18" id="KW-0575">Peroxidase</keyword>
<evidence type="ECO:0000256" key="5">
    <source>
        <dbReference type="ARBA" id="ARBA00022559"/>
    </source>
</evidence>
<evidence type="ECO:0000256" key="3">
    <source>
        <dbReference type="ARBA" id="ARBA00006873"/>
    </source>
</evidence>
<keyword evidence="9 15" id="KW-0408">Iron</keyword>
<feature type="disulfide bond" evidence="17">
    <location>
        <begin position="136"/>
        <end position="322"/>
    </location>
</feature>
<dbReference type="FunFam" id="1.10.420.10:FF:000008">
    <property type="entry name" value="Peroxidase"/>
    <property type="match status" value="1"/>
</dbReference>
<feature type="chain" id="PRO_5041777236" description="Peroxidase" evidence="18">
    <location>
        <begin position="19"/>
        <end position="326"/>
    </location>
</feature>
<dbReference type="AlphaFoldDB" id="A0AAD4T8M6"/>
<feature type="binding site" evidence="15">
    <location>
        <position position="260"/>
    </location>
    <ligand>
        <name>Ca(2+)</name>
        <dbReference type="ChEBI" id="CHEBI:29108"/>
        <label>2</label>
    </ligand>
</feature>
<dbReference type="InterPro" id="IPR033905">
    <property type="entry name" value="Secretory_peroxidase"/>
</dbReference>
<feature type="signal peptide" evidence="18">
    <location>
        <begin position="1"/>
        <end position="18"/>
    </location>
</feature>
<keyword evidence="21" id="KW-1185">Reference proteome</keyword>
<accession>A0AAD4T8M6</accession>
<evidence type="ECO:0000256" key="10">
    <source>
        <dbReference type="ARBA" id="ARBA00023157"/>
    </source>
</evidence>
<keyword evidence="15 18" id="KW-0106">Calcium</keyword>
<keyword evidence="8 18" id="KW-0560">Oxidoreductase</keyword>
<keyword evidence="6 18" id="KW-0349">Heme</keyword>
<evidence type="ECO:0000256" key="17">
    <source>
        <dbReference type="PIRSR" id="PIRSR600823-5"/>
    </source>
</evidence>
<evidence type="ECO:0000256" key="9">
    <source>
        <dbReference type="ARBA" id="ARBA00023004"/>
    </source>
</evidence>
<comment type="similarity">
    <text evidence="3">Belongs to the peroxidase family. Ascorbate peroxidase subfamily.</text>
</comment>
<comment type="cofactor">
    <cofactor evidence="15 18">
        <name>heme b</name>
        <dbReference type="ChEBI" id="CHEBI:60344"/>
    </cofactor>
    <text evidence="15 18">Binds 1 heme b (iron(II)-protoporphyrin IX) group per subunit.</text>
</comment>
<feature type="binding site" evidence="15">
    <location>
        <position position="88"/>
    </location>
    <ligand>
        <name>Ca(2+)</name>
        <dbReference type="ChEBI" id="CHEBI:29108"/>
        <label>1</label>
    </ligand>
</feature>
<gene>
    <name evidence="20" type="ORF">MKW98_004191</name>
</gene>
<keyword evidence="18" id="KW-0732">Signal</keyword>
<comment type="cofactor">
    <cofactor evidence="15 18">
        <name>Ca(2+)</name>
        <dbReference type="ChEBI" id="CHEBI:29108"/>
    </cofactor>
    <text evidence="15 18">Binds 2 calcium ions per subunit.</text>
</comment>
<evidence type="ECO:0000256" key="11">
    <source>
        <dbReference type="ARBA" id="ARBA00023180"/>
    </source>
</evidence>
<evidence type="ECO:0000256" key="7">
    <source>
        <dbReference type="ARBA" id="ARBA00022723"/>
    </source>
</evidence>
<feature type="binding site" evidence="15">
    <location>
        <position position="92"/>
    </location>
    <ligand>
        <name>Ca(2+)</name>
        <dbReference type="ChEBI" id="CHEBI:29108"/>
        <label>1</label>
    </ligand>
</feature>
<evidence type="ECO:0000256" key="2">
    <source>
        <dbReference type="ARBA" id="ARBA00002322"/>
    </source>
</evidence>
<dbReference type="Proteomes" id="UP001202328">
    <property type="component" value="Unassembled WGS sequence"/>
</dbReference>
<dbReference type="GO" id="GO:0020037">
    <property type="term" value="F:heme binding"/>
    <property type="evidence" value="ECO:0007669"/>
    <property type="project" value="UniProtKB-UniRule"/>
</dbReference>
<dbReference type="EC" id="1.11.1.7" evidence="18"/>
<dbReference type="PRINTS" id="PR00458">
    <property type="entry name" value="PEROXIDASE"/>
</dbReference>
<dbReference type="Gene3D" id="1.10.420.10">
    <property type="entry name" value="Peroxidase, domain 2"/>
    <property type="match status" value="1"/>
</dbReference>
<protein>
    <recommendedName>
        <fullName evidence="18">Peroxidase</fullName>
        <ecNumber evidence="18">1.11.1.7</ecNumber>
    </recommendedName>
</protein>
<comment type="similarity">
    <text evidence="18">Belongs to the peroxidase family. Classical plant (class III) peroxidase subfamily.</text>
</comment>
<dbReference type="InterPro" id="IPR019793">
    <property type="entry name" value="Peroxidases_heam-ligand_BS"/>
</dbReference>
<feature type="binding site" description="axial binding residue" evidence="15">
    <location>
        <position position="201"/>
    </location>
    <ligand>
        <name>heme b</name>
        <dbReference type="ChEBI" id="CHEBI:60344"/>
    </ligand>
    <ligandPart>
        <name>Fe</name>
        <dbReference type="ChEBI" id="CHEBI:18248"/>
    </ligandPart>
</feature>
<evidence type="ECO:0000256" key="8">
    <source>
        <dbReference type="ARBA" id="ARBA00023002"/>
    </source>
</evidence>
<keyword evidence="12 18" id="KW-0376">Hydrogen peroxide</keyword>
<dbReference type="EMBL" id="JAJJMB010004170">
    <property type="protein sequence ID" value="KAI3943686.1"/>
    <property type="molecule type" value="Genomic_DNA"/>
</dbReference>
<feature type="binding site" evidence="15">
    <location>
        <position position="252"/>
    </location>
    <ligand>
        <name>Ca(2+)</name>
        <dbReference type="ChEBI" id="CHEBI:29108"/>
        <label>2</label>
    </ligand>
</feature>
<evidence type="ECO:0000256" key="14">
    <source>
        <dbReference type="PIRSR" id="PIRSR600823-2"/>
    </source>
</evidence>
<feature type="disulfide bond" evidence="17">
    <location>
        <begin position="208"/>
        <end position="240"/>
    </location>
</feature>
<name>A0AAD4T8M6_9MAGN</name>
<feature type="active site" description="Proton acceptor" evidence="13">
    <location>
        <position position="82"/>
    </location>
</feature>
<dbReference type="PANTHER" id="PTHR31235">
    <property type="entry name" value="PEROXIDASE 25-RELATED"/>
    <property type="match status" value="1"/>
</dbReference>
<dbReference type="InterPro" id="IPR000823">
    <property type="entry name" value="Peroxidase_pln"/>
</dbReference>
<feature type="binding site" evidence="15">
    <location>
        <position position="83"/>
    </location>
    <ligand>
        <name>Ca(2+)</name>
        <dbReference type="ChEBI" id="CHEBI:29108"/>
        <label>1</label>
    </ligand>
</feature>
<evidence type="ECO:0000256" key="16">
    <source>
        <dbReference type="PIRSR" id="PIRSR600823-4"/>
    </source>
</evidence>
<feature type="domain" description="Plant heme peroxidase family profile" evidence="19">
    <location>
        <begin position="48"/>
        <end position="326"/>
    </location>
</feature>
<dbReference type="GO" id="GO:0046872">
    <property type="term" value="F:metal ion binding"/>
    <property type="evidence" value="ECO:0007669"/>
    <property type="project" value="UniProtKB-UniRule"/>
</dbReference>
<feature type="binding site" evidence="15">
    <location>
        <position position="202"/>
    </location>
    <ligand>
        <name>Ca(2+)</name>
        <dbReference type="ChEBI" id="CHEBI:29108"/>
        <label>2</label>
    </ligand>
</feature>
<reference evidence="20" key="1">
    <citation type="submission" date="2022-04" db="EMBL/GenBank/DDBJ databases">
        <title>A functionally conserved STORR gene fusion in Papaver species that diverged 16.8 million years ago.</title>
        <authorList>
            <person name="Catania T."/>
        </authorList>
    </citation>
    <scope>NUCLEOTIDE SEQUENCE</scope>
    <source>
        <strain evidence="20">S-188037</strain>
    </source>
</reference>
<dbReference type="GO" id="GO:0042744">
    <property type="term" value="P:hydrogen peroxide catabolic process"/>
    <property type="evidence" value="ECO:0007669"/>
    <property type="project" value="UniProtKB-KW"/>
</dbReference>
<evidence type="ECO:0000256" key="4">
    <source>
        <dbReference type="ARBA" id="ARBA00022525"/>
    </source>
</evidence>
<feature type="disulfide bond" evidence="17">
    <location>
        <begin position="51"/>
        <end position="130"/>
    </location>
</feature>